<evidence type="ECO:0000256" key="3">
    <source>
        <dbReference type="ARBA" id="ARBA00022839"/>
    </source>
</evidence>
<evidence type="ECO:0000256" key="2">
    <source>
        <dbReference type="ARBA" id="ARBA00022801"/>
    </source>
</evidence>
<protein>
    <submittedName>
        <fullName evidence="6">DNA polymerase III epsilon subunit-like protein</fullName>
    </submittedName>
</protein>
<dbReference type="RefSeq" id="WP_307255172.1">
    <property type="nucleotide sequence ID" value="NZ_JAUSTO010000013.1"/>
</dbReference>
<dbReference type="InterPro" id="IPR006054">
    <property type="entry name" value="DnaQ"/>
</dbReference>
<organism evidence="6 7">
    <name type="scientific">Moryella indoligenes</name>
    <dbReference type="NCBI Taxonomy" id="371674"/>
    <lineage>
        <taxon>Bacteria</taxon>
        <taxon>Bacillati</taxon>
        <taxon>Bacillota</taxon>
        <taxon>Clostridia</taxon>
        <taxon>Lachnospirales</taxon>
        <taxon>Lachnospiraceae</taxon>
        <taxon>Moryella</taxon>
    </lineage>
</organism>
<feature type="transmembrane region" description="Helical" evidence="4">
    <location>
        <begin position="28"/>
        <end position="47"/>
    </location>
</feature>
<dbReference type="PANTHER" id="PTHR30231:SF4">
    <property type="entry name" value="PROTEIN NEN2"/>
    <property type="match status" value="1"/>
</dbReference>
<dbReference type="NCBIfam" id="TIGR00573">
    <property type="entry name" value="dnaq"/>
    <property type="match status" value="1"/>
</dbReference>
<feature type="transmembrane region" description="Helical" evidence="4">
    <location>
        <begin position="53"/>
        <end position="70"/>
    </location>
</feature>
<keyword evidence="4" id="KW-0472">Membrane</keyword>
<keyword evidence="2" id="KW-0378">Hydrolase</keyword>
<comment type="caution">
    <text evidence="6">The sequence shown here is derived from an EMBL/GenBank/DDBJ whole genome shotgun (WGS) entry which is preliminary data.</text>
</comment>
<sequence>MTSRFKEKLDFIRNACVKYFKAPIEAGLSIWQILSILFLLATLSAICAWTFDSLRIAPISLAIAIALWGIKRKNKKIKECAGIASSTLTQTPSEELKINNASHPRLNLEDLPEIKFTNITKLTNLEMVKNFVAVDVETTGLNPSKNRIVEIAAVRFENWKPAKELHTYINPQCKIPQKTIAIHGITNEQVQDAPCFENIVDSLSDFIGELPIVGHNLIFDLKFLFCSGYDFTEIKKRKYYDTLTLASRVLIKEGSQRWNVQEGIYEDIEDDGDVEDYKLTTLCDYYGIRDNKNAHSASSDSHAAGLLFKHLIDDKMC</sequence>
<reference evidence="6" key="1">
    <citation type="submission" date="2023-07" db="EMBL/GenBank/DDBJ databases">
        <title>Genomic Encyclopedia of Type Strains, Phase IV (KMG-IV): sequencing the most valuable type-strain genomes for metagenomic binning, comparative biology and taxonomic classification.</title>
        <authorList>
            <person name="Goeker M."/>
        </authorList>
    </citation>
    <scope>NUCLEOTIDE SEQUENCE</scope>
    <source>
        <strain evidence="6">DSM 19659</strain>
    </source>
</reference>
<dbReference type="SMART" id="SM00479">
    <property type="entry name" value="EXOIII"/>
    <property type="match status" value="1"/>
</dbReference>
<dbReference type="InterPro" id="IPR012337">
    <property type="entry name" value="RNaseH-like_sf"/>
</dbReference>
<gene>
    <name evidence="6" type="ORF">J2S20_001867</name>
</gene>
<evidence type="ECO:0000256" key="1">
    <source>
        <dbReference type="ARBA" id="ARBA00022722"/>
    </source>
</evidence>
<evidence type="ECO:0000259" key="5">
    <source>
        <dbReference type="SMART" id="SM00479"/>
    </source>
</evidence>
<dbReference type="GO" id="GO:0006260">
    <property type="term" value="P:DNA replication"/>
    <property type="evidence" value="ECO:0007669"/>
    <property type="project" value="InterPro"/>
</dbReference>
<dbReference type="Gene3D" id="3.30.420.10">
    <property type="entry name" value="Ribonuclease H-like superfamily/Ribonuclease H"/>
    <property type="match status" value="1"/>
</dbReference>
<keyword evidence="3" id="KW-0269">Exonuclease</keyword>
<dbReference type="SUPFAM" id="SSF53098">
    <property type="entry name" value="Ribonuclease H-like"/>
    <property type="match status" value="1"/>
</dbReference>
<dbReference type="InterPro" id="IPR036397">
    <property type="entry name" value="RNaseH_sf"/>
</dbReference>
<dbReference type="Pfam" id="PF00929">
    <property type="entry name" value="RNase_T"/>
    <property type="match status" value="1"/>
</dbReference>
<keyword evidence="4" id="KW-1133">Transmembrane helix</keyword>
<dbReference type="GO" id="GO:0003677">
    <property type="term" value="F:DNA binding"/>
    <property type="evidence" value="ECO:0007669"/>
    <property type="project" value="InterPro"/>
</dbReference>
<dbReference type="Proteomes" id="UP001241537">
    <property type="component" value="Unassembled WGS sequence"/>
</dbReference>
<dbReference type="CDD" id="cd06127">
    <property type="entry name" value="DEDDh"/>
    <property type="match status" value="1"/>
</dbReference>
<dbReference type="AlphaFoldDB" id="A0AAE4AKQ4"/>
<feature type="domain" description="Exonuclease" evidence="5">
    <location>
        <begin position="130"/>
        <end position="317"/>
    </location>
</feature>
<accession>A0AAE4AKQ4</accession>
<dbReference type="PANTHER" id="PTHR30231">
    <property type="entry name" value="DNA POLYMERASE III SUBUNIT EPSILON"/>
    <property type="match status" value="1"/>
</dbReference>
<dbReference type="FunFam" id="3.30.420.10:FF:000045">
    <property type="entry name" value="3'-5' exonuclease DinG"/>
    <property type="match status" value="1"/>
</dbReference>
<dbReference type="EMBL" id="JAUSTO010000013">
    <property type="protein sequence ID" value="MDQ0153158.1"/>
    <property type="molecule type" value="Genomic_DNA"/>
</dbReference>
<keyword evidence="7" id="KW-1185">Reference proteome</keyword>
<dbReference type="InterPro" id="IPR013520">
    <property type="entry name" value="Ribonucl_H"/>
</dbReference>
<keyword evidence="1" id="KW-0540">Nuclease</keyword>
<name>A0AAE4AKQ4_9FIRM</name>
<evidence type="ECO:0000313" key="7">
    <source>
        <dbReference type="Proteomes" id="UP001241537"/>
    </source>
</evidence>
<evidence type="ECO:0000313" key="6">
    <source>
        <dbReference type="EMBL" id="MDQ0153158.1"/>
    </source>
</evidence>
<keyword evidence="4" id="KW-0812">Transmembrane</keyword>
<dbReference type="GO" id="GO:0008408">
    <property type="term" value="F:3'-5' exonuclease activity"/>
    <property type="evidence" value="ECO:0007669"/>
    <property type="project" value="TreeGrafter"/>
</dbReference>
<dbReference type="GO" id="GO:0003887">
    <property type="term" value="F:DNA-directed DNA polymerase activity"/>
    <property type="evidence" value="ECO:0007669"/>
    <property type="project" value="InterPro"/>
</dbReference>
<proteinExistence type="predicted"/>
<evidence type="ECO:0000256" key="4">
    <source>
        <dbReference type="SAM" id="Phobius"/>
    </source>
</evidence>